<evidence type="ECO:0000313" key="3">
    <source>
        <dbReference type="Proteomes" id="UP000256779"/>
    </source>
</evidence>
<accession>A0A3D9L2H2</accession>
<protein>
    <submittedName>
        <fullName evidence="2">DJ-1/PfpI family protein</fullName>
    </submittedName>
</protein>
<keyword evidence="3" id="KW-1185">Reference proteome</keyword>
<name>A0A3D9L2H2_MARFU</name>
<reference evidence="2 3" key="1">
    <citation type="submission" date="2018-07" db="EMBL/GenBank/DDBJ databases">
        <title>Genomic Encyclopedia of Type Strains, Phase IV (KMG-IV): sequencing the most valuable type-strain genomes for metagenomic binning, comparative biology and taxonomic classification.</title>
        <authorList>
            <person name="Goeker M."/>
        </authorList>
    </citation>
    <scope>NUCLEOTIDE SEQUENCE [LARGE SCALE GENOMIC DNA]</scope>
    <source>
        <strain evidence="2 3">DSM 4134</strain>
    </source>
</reference>
<organism evidence="2 3">
    <name type="scientific">Marinoscillum furvescens DSM 4134</name>
    <dbReference type="NCBI Taxonomy" id="1122208"/>
    <lineage>
        <taxon>Bacteria</taxon>
        <taxon>Pseudomonadati</taxon>
        <taxon>Bacteroidota</taxon>
        <taxon>Cytophagia</taxon>
        <taxon>Cytophagales</taxon>
        <taxon>Reichenbachiellaceae</taxon>
        <taxon>Marinoscillum</taxon>
    </lineage>
</organism>
<dbReference type="GO" id="GO:0006355">
    <property type="term" value="P:regulation of DNA-templated transcription"/>
    <property type="evidence" value="ECO:0007669"/>
    <property type="project" value="TreeGrafter"/>
</dbReference>
<sequence length="276" mass="30539">MAKKTQKKGKRIGIVLYPTFDSLDVIGAHQVFHYACRYHSDSEVLLLGPDPKDLQHDKLKPYLAAAKKGEVVSGEQVKIAQDITYQDYLNDKKGRYQLDLIYVPGAMDTSCPLYYSQKMADNPFFKVLEKARQEAEIIASVCTGALLLGTAGLLAGRKATTHWMTATLLAQFPQVTLAAGYPRYVVDQNIFTGGGISSTIDEALAIVTALFDQQTAEKVQLMMQYHPDPPVKGGDPAHAKPEIIYEVSRHETPYTPGFSAAGDVFLYYLKHHEIPS</sequence>
<gene>
    <name evidence="2" type="ORF">C7460_11130</name>
</gene>
<dbReference type="Pfam" id="PF01965">
    <property type="entry name" value="DJ-1_PfpI"/>
    <property type="match status" value="1"/>
</dbReference>
<dbReference type="Proteomes" id="UP000256779">
    <property type="component" value="Unassembled WGS sequence"/>
</dbReference>
<proteinExistence type="predicted"/>
<dbReference type="PANTHER" id="PTHR43130:SF2">
    <property type="entry name" value="DJ-1_PFPI DOMAIN-CONTAINING PROTEIN"/>
    <property type="match status" value="1"/>
</dbReference>
<dbReference type="OrthoDB" id="6382410at2"/>
<dbReference type="PANTHER" id="PTHR43130">
    <property type="entry name" value="ARAC-FAMILY TRANSCRIPTIONAL REGULATOR"/>
    <property type="match status" value="1"/>
</dbReference>
<dbReference type="InterPro" id="IPR052158">
    <property type="entry name" value="INH-QAR"/>
</dbReference>
<dbReference type="RefSeq" id="WP_115868419.1">
    <property type="nucleotide sequence ID" value="NZ_QREG01000011.1"/>
</dbReference>
<dbReference type="InterPro" id="IPR029062">
    <property type="entry name" value="Class_I_gatase-like"/>
</dbReference>
<evidence type="ECO:0000313" key="2">
    <source>
        <dbReference type="EMBL" id="RED97889.1"/>
    </source>
</evidence>
<dbReference type="SUPFAM" id="SSF52317">
    <property type="entry name" value="Class I glutamine amidotransferase-like"/>
    <property type="match status" value="1"/>
</dbReference>
<dbReference type="EMBL" id="QREG01000011">
    <property type="protein sequence ID" value="RED97889.1"/>
    <property type="molecule type" value="Genomic_DNA"/>
</dbReference>
<dbReference type="InterPro" id="IPR002818">
    <property type="entry name" value="DJ-1/PfpI"/>
</dbReference>
<feature type="domain" description="DJ-1/PfpI" evidence="1">
    <location>
        <begin position="54"/>
        <end position="208"/>
    </location>
</feature>
<dbReference type="Gene3D" id="3.40.50.880">
    <property type="match status" value="1"/>
</dbReference>
<dbReference type="AlphaFoldDB" id="A0A3D9L2H2"/>
<comment type="caution">
    <text evidence="2">The sequence shown here is derived from an EMBL/GenBank/DDBJ whole genome shotgun (WGS) entry which is preliminary data.</text>
</comment>
<evidence type="ECO:0000259" key="1">
    <source>
        <dbReference type="Pfam" id="PF01965"/>
    </source>
</evidence>